<evidence type="ECO:0000259" key="5">
    <source>
        <dbReference type="PROSITE" id="PS50994"/>
    </source>
</evidence>
<keyword evidence="2" id="KW-0479">Metal-binding</keyword>
<feature type="compositionally biased region" description="Low complexity" evidence="3">
    <location>
        <begin position="936"/>
        <end position="973"/>
    </location>
</feature>
<dbReference type="GO" id="GO:0015074">
    <property type="term" value="P:DNA integration"/>
    <property type="evidence" value="ECO:0007669"/>
    <property type="project" value="InterPro"/>
</dbReference>
<evidence type="ECO:0000256" key="2">
    <source>
        <dbReference type="PROSITE-ProRule" id="PRU00047"/>
    </source>
</evidence>
<dbReference type="InterPro" id="IPR054722">
    <property type="entry name" value="PolX-like_BBD"/>
</dbReference>
<feature type="domain" description="Integrase catalytic" evidence="5">
    <location>
        <begin position="597"/>
        <end position="761"/>
    </location>
</feature>
<dbReference type="Pfam" id="PF14244">
    <property type="entry name" value="Retrotran_gag_3"/>
    <property type="match status" value="1"/>
</dbReference>
<feature type="region of interest" description="Disordered" evidence="3">
    <location>
        <begin position="1"/>
        <end position="33"/>
    </location>
</feature>
<dbReference type="InterPro" id="IPR036875">
    <property type="entry name" value="Znf_CCHC_sf"/>
</dbReference>
<accession>A5ALL8</accession>
<dbReference type="InterPro" id="IPR057670">
    <property type="entry name" value="SH3_retrovirus"/>
</dbReference>
<feature type="compositionally biased region" description="Polar residues" evidence="3">
    <location>
        <begin position="871"/>
        <end position="883"/>
    </location>
</feature>
<dbReference type="InterPro" id="IPR043502">
    <property type="entry name" value="DNA/RNA_pol_sf"/>
</dbReference>
<evidence type="ECO:0008006" key="7">
    <source>
        <dbReference type="Google" id="ProtNLM"/>
    </source>
</evidence>
<dbReference type="Pfam" id="PF13976">
    <property type="entry name" value="gag_pre-integrs"/>
    <property type="match status" value="1"/>
</dbReference>
<protein>
    <recommendedName>
        <fullName evidence="7">Retrovirus-related Pol polyprotein from transposon TNT 1-94</fullName>
    </recommendedName>
</protein>
<keyword evidence="2" id="KW-0862">Zinc</keyword>
<dbReference type="GO" id="GO:0003676">
    <property type="term" value="F:nucleic acid binding"/>
    <property type="evidence" value="ECO:0007669"/>
    <property type="project" value="InterPro"/>
</dbReference>
<dbReference type="PROSITE" id="PS50994">
    <property type="entry name" value="INTEGRASE"/>
    <property type="match status" value="1"/>
</dbReference>
<evidence type="ECO:0000256" key="3">
    <source>
        <dbReference type="SAM" id="MobiDB-lite"/>
    </source>
</evidence>
<keyword evidence="1" id="KW-0645">Protease</keyword>
<dbReference type="GO" id="GO:0004190">
    <property type="term" value="F:aspartic-type endopeptidase activity"/>
    <property type="evidence" value="ECO:0007669"/>
    <property type="project" value="UniProtKB-KW"/>
</dbReference>
<evidence type="ECO:0000313" key="6">
    <source>
        <dbReference type="EMBL" id="CAN60374.1"/>
    </source>
</evidence>
<feature type="region of interest" description="Disordered" evidence="3">
    <location>
        <begin position="895"/>
        <end position="997"/>
    </location>
</feature>
<dbReference type="Gene3D" id="3.30.420.10">
    <property type="entry name" value="Ribonuclease H-like superfamily/Ribonuclease H"/>
    <property type="match status" value="1"/>
</dbReference>
<dbReference type="Pfam" id="PF07727">
    <property type="entry name" value="RVT_2"/>
    <property type="match status" value="1"/>
</dbReference>
<dbReference type="InterPro" id="IPR029472">
    <property type="entry name" value="Copia-like_N"/>
</dbReference>
<dbReference type="PANTHER" id="PTHR11439">
    <property type="entry name" value="GAG-POL-RELATED RETROTRANSPOSON"/>
    <property type="match status" value="1"/>
</dbReference>
<evidence type="ECO:0000259" key="4">
    <source>
        <dbReference type="PROSITE" id="PS50158"/>
    </source>
</evidence>
<feature type="compositionally biased region" description="Polar residues" evidence="3">
    <location>
        <begin position="23"/>
        <end position="33"/>
    </location>
</feature>
<dbReference type="CDD" id="cd09272">
    <property type="entry name" value="RNase_HI_RT_Ty1"/>
    <property type="match status" value="1"/>
</dbReference>
<dbReference type="ExpressionAtlas" id="A5ALL8">
    <property type="expression patterns" value="baseline and differential"/>
</dbReference>
<gene>
    <name evidence="6" type="ORF">VITISV_001215</name>
</gene>
<feature type="region of interest" description="Disordered" evidence="3">
    <location>
        <begin position="847"/>
        <end position="883"/>
    </location>
</feature>
<dbReference type="InterPro" id="IPR036397">
    <property type="entry name" value="RNaseH_sf"/>
</dbReference>
<dbReference type="InterPro" id="IPR001878">
    <property type="entry name" value="Znf_CCHC"/>
</dbReference>
<sequence>MVDERNPTSSGISKPDSSKTEKQVNSSVLPSNASKSDLSNPYFTHHSDHPGLVLISKPLNGDNYSAWRRAMALALNAKNKLGFVNGIIKAPSEETHPDDYATWSRCNDMVHSWIVNTLNPEISDSVIYYATAHEVWEDLCERFSQSNAPRIFEIQREIAYHRQEQLSISVYYTKLKSLWDELASYNDASSGAQQDQQRLMQFLMGLNESYSAIRGQILLMNPLPSIRQAYSSVCQEEKQRLLSATHTTAESNSSAAMAVRSNQMKNNSAGNARSDRSDRFYNSSQDSRRFDQDKRRSGSSKGRPQCTYCGEMGHFVEKCYQLHGYPPGHPKARTGSNFNRHKNTFVANQVSDGANKDGGKSVLTGITEAQLQQLLSLLNDKDGGTSSQATAVVAKPGLFKISSHRWIIDNSATDHISSSPKLFLHKDKNISLPLVLLPSGEKANIVAKGSLPLNSVYYLRDVLCVPTFKVDLMSVSRLTRGLNCSVTFFPHWCVLQDLATRRMIGLGKQRDGLYYLAALTTNKTETNSYSSPNRPPTCNLTTSSTDLWHSRLGHVSHSRLSFIAKNFLNFSIQFNNDCPICLLAKQHRLPFGTSEISSEKPFDLIHCDIWGRYKHSSLSGAHYFLTIVDDYTRFTWIFLMKHKDEAQPLIKHFFSYVSTQFASHIKIFRSDNGGEFLSLQSFFKDNGVLFQHSCVYTPQQNGVVERKHRHILQVARALKFQAQLPTQFWGECALTAVHIINRLPSPVLSFKTPFERLYLKPPTYSHLRVFGCLAYATNVHVSHKFDHRAIACIFIGYPVGQKAYKLFNLSTRKIFTSRDVRFHENRFPYASFESVLPTSNLGYSSGPIPVPIHDPTPSHVTNPSRLILPPTTDSAPSSSFAPNLDTLNSVAPISSSTISDLPSPPAEQPTANPTPALLKTYTRRPKHAPSPMLEIPTPSSPSVETLLPTTSSLPSSPSLLLSSSNPSDPSPSLLGPPQPAPTETLRRSNRSHNPPAKLQDYVCSHITHACSDQSPSLFPGLTKEAMRSELQALQANGTWTLTSLPTGKTPIGCRWVYKIKHRSDGSIERYKARLVAKGFTQLEGVDYQDTFSPIAKIITVCCLLALAAARRWSLHQLDVNNAFLHGDLHEEIYMSPPPGLRRQGEENLVCRLHKSLYGLKQASRQWFSKFSKAIQAAGYVQSRADYSLFTRIQGKSFTALLIYVDDILITGNDSMSIAAIKKFLHSQFRLKDLGDLKYFLGIEVSSSKNGIFISQRKYALEIIKDAGLLGAAPIDTPMERGLRLSDKSDLLKDPGHYRRLVGRLIYLTVSRPDITYSVHVLSRFMHQPRKLHMEAALRVVRYLKNAPGQGLFFSSNSDFRLRAYCDSDWAGCPITRRSTTGYCVFLGPSLVSWRSKRQKTVSLSSAEAEYRAMTGACCELTWLRYLLRDLGVLHREPSLLYCDNKAALHITANPVFHERTRHIEMDCHYIRDKIQDGSVATRFVNSAHQLADVLTKALGKEVFTPMIRKLSELSPSEYSILILKTSAATSFSLLV</sequence>
<dbReference type="SUPFAM" id="SSF57756">
    <property type="entry name" value="Retrovirus zinc finger-like domains"/>
    <property type="match status" value="1"/>
</dbReference>
<dbReference type="InterPro" id="IPR013103">
    <property type="entry name" value="RVT_2"/>
</dbReference>
<evidence type="ECO:0000256" key="1">
    <source>
        <dbReference type="ARBA" id="ARBA00022750"/>
    </source>
</evidence>
<dbReference type="GO" id="GO:0008270">
    <property type="term" value="F:zinc ion binding"/>
    <property type="evidence" value="ECO:0007669"/>
    <property type="project" value="UniProtKB-KW"/>
</dbReference>
<dbReference type="PANTHER" id="PTHR11439:SF470">
    <property type="entry name" value="CYSTEINE-RICH RLK (RECEPTOR-LIKE PROTEIN KINASE) 8"/>
    <property type="match status" value="1"/>
</dbReference>
<dbReference type="InterPro" id="IPR012337">
    <property type="entry name" value="RNaseH-like_sf"/>
</dbReference>
<feature type="domain" description="CCHC-type" evidence="4">
    <location>
        <begin position="306"/>
        <end position="319"/>
    </location>
</feature>
<dbReference type="InterPro" id="IPR001584">
    <property type="entry name" value="Integrase_cat-core"/>
</dbReference>
<dbReference type="InterPro" id="IPR025724">
    <property type="entry name" value="GAG-pre-integrase_dom"/>
</dbReference>
<dbReference type="SUPFAM" id="SSF53098">
    <property type="entry name" value="Ribonuclease H-like"/>
    <property type="match status" value="1"/>
</dbReference>
<keyword evidence="1" id="KW-0378">Hydrolase</keyword>
<dbReference type="PROSITE" id="PS50158">
    <property type="entry name" value="ZF_CCHC"/>
    <property type="match status" value="1"/>
</dbReference>
<name>A5ALL8_VITVI</name>
<dbReference type="EMBL" id="AM429658">
    <property type="protein sequence ID" value="CAN60374.1"/>
    <property type="molecule type" value="Genomic_DNA"/>
</dbReference>
<proteinExistence type="predicted"/>
<reference evidence="6" key="1">
    <citation type="journal article" date="2007" name="PLoS ONE">
        <title>The first genome sequence of an elite grapevine cultivar (Pinot noir Vitis vinifera L.): coping with a highly heterozygous genome.</title>
        <authorList>
            <person name="Velasco R."/>
            <person name="Zharkikh A."/>
            <person name="Troggio M."/>
            <person name="Cartwright D.A."/>
            <person name="Cestaro A."/>
            <person name="Pruss D."/>
            <person name="Pindo M."/>
            <person name="FitzGerald L.M."/>
            <person name="Vezzulli S."/>
            <person name="Reid J."/>
            <person name="Malacarne G."/>
            <person name="Iliev D."/>
            <person name="Coppola G."/>
            <person name="Wardell B."/>
            <person name="Micheletti D."/>
            <person name="Macalma T."/>
            <person name="Facci M."/>
            <person name="Mitchell J.T."/>
            <person name="Perazzolli M."/>
            <person name="Eldredge G."/>
            <person name="Gatto P."/>
            <person name="Oyzerski R."/>
            <person name="Moretto M."/>
            <person name="Gutin N."/>
            <person name="Stefanini M."/>
            <person name="Chen Y."/>
            <person name="Segala C."/>
            <person name="Davenport C."/>
            <person name="Dematte L."/>
            <person name="Mraz A."/>
            <person name="Battilana J."/>
            <person name="Stormo K."/>
            <person name="Costa F."/>
            <person name="Tao Q."/>
            <person name="Si-Ammour A."/>
            <person name="Harkins T."/>
            <person name="Lackey A."/>
            <person name="Perbost C."/>
            <person name="Taillon B."/>
            <person name="Stella A."/>
            <person name="Solovyev V."/>
            <person name="Fawcett J.A."/>
            <person name="Sterck L."/>
            <person name="Vandepoele K."/>
            <person name="Grando S.M."/>
            <person name="Toppo S."/>
            <person name="Moser C."/>
            <person name="Lanchbury J."/>
            <person name="Bogden R."/>
            <person name="Skolnick M."/>
            <person name="Sgaramella V."/>
            <person name="Bhatnagar S.K."/>
            <person name="Fontana P."/>
            <person name="Gutin A."/>
            <person name="Van de Peer Y."/>
            <person name="Salamini F."/>
            <person name="Viola R."/>
        </authorList>
    </citation>
    <scope>NUCLEOTIDE SEQUENCE</scope>
</reference>
<keyword evidence="1" id="KW-0064">Aspartyl protease</keyword>
<organism evidence="6">
    <name type="scientific">Vitis vinifera</name>
    <name type="common">Grape</name>
    <dbReference type="NCBI Taxonomy" id="29760"/>
    <lineage>
        <taxon>Eukaryota</taxon>
        <taxon>Viridiplantae</taxon>
        <taxon>Streptophyta</taxon>
        <taxon>Embryophyta</taxon>
        <taxon>Tracheophyta</taxon>
        <taxon>Spermatophyta</taxon>
        <taxon>Magnoliopsida</taxon>
        <taxon>eudicotyledons</taxon>
        <taxon>Gunneridae</taxon>
        <taxon>Pentapetalae</taxon>
        <taxon>rosids</taxon>
        <taxon>Vitales</taxon>
        <taxon>Vitaceae</taxon>
        <taxon>Viteae</taxon>
        <taxon>Vitis</taxon>
    </lineage>
</organism>
<dbReference type="Pfam" id="PF25597">
    <property type="entry name" value="SH3_retrovirus"/>
    <property type="match status" value="1"/>
</dbReference>
<dbReference type="SUPFAM" id="SSF56672">
    <property type="entry name" value="DNA/RNA polymerases"/>
    <property type="match status" value="1"/>
</dbReference>
<feature type="compositionally biased region" description="Basic and acidic residues" evidence="3">
    <location>
        <begin position="286"/>
        <end position="296"/>
    </location>
</feature>
<feature type="compositionally biased region" description="Polar residues" evidence="3">
    <location>
        <begin position="244"/>
        <end position="271"/>
    </location>
</feature>
<dbReference type="Pfam" id="PF22936">
    <property type="entry name" value="Pol_BBD"/>
    <property type="match status" value="1"/>
</dbReference>
<dbReference type="Pfam" id="PF00665">
    <property type="entry name" value="rve"/>
    <property type="match status" value="1"/>
</dbReference>
<feature type="region of interest" description="Disordered" evidence="3">
    <location>
        <begin position="244"/>
        <end position="304"/>
    </location>
</feature>
<keyword evidence="2" id="KW-0863">Zinc-finger</keyword>